<feature type="region of interest" description="Disordered" evidence="1">
    <location>
        <begin position="283"/>
        <end position="302"/>
    </location>
</feature>
<evidence type="ECO:0000313" key="2">
    <source>
        <dbReference type="EMBL" id="SPQ23347.1"/>
    </source>
</evidence>
<evidence type="ECO:0000256" key="1">
    <source>
        <dbReference type="SAM" id="MobiDB-lite"/>
    </source>
</evidence>
<sequence length="403" mass="43642">MRLLSKAPWLHNKTLFPKKWANPELSCGAEIPVSDRSSHRHVWQACGLALQKFDDEILPRILHILSALSTKGADVLLRLYMIGMTPHDSQPVIMLCCSDAEVRSLMLGALQSSNDIRKDFPEFKLKGIAAPLEQRGLGRPLAGGRPTQNHHKRAGDEVDELRHRLRRPPLPSPVPAITVPTQLVEGHRFITIPFYPAQPATGGAVRRIQGGSEYQLTAAHVLDDRADSAPSLPDSGQCYFNGLEDNDGADHCDAPSFYLEEDLDRTSWDSLTIVDEVASWSVSGKSLHSGNGSPDTPRPSPMQVDQTPIIPETIPGLADWPGPDPDLDYAFMGGVLNPAAASVASAAPPQLEQSMWLADHGESHQIQLTGGRSGISTDVPQCLEAVRGFVSTSCSSAALSVTR</sequence>
<feature type="compositionally biased region" description="Polar residues" evidence="1">
    <location>
        <begin position="283"/>
        <end position="294"/>
    </location>
</feature>
<reference evidence="2 3" key="1">
    <citation type="submission" date="2018-04" db="EMBL/GenBank/DDBJ databases">
        <authorList>
            <person name="Huttner S."/>
            <person name="Dainat J."/>
        </authorList>
    </citation>
    <scope>NUCLEOTIDE SEQUENCE [LARGE SCALE GENOMIC DNA]</scope>
</reference>
<feature type="region of interest" description="Disordered" evidence="1">
    <location>
        <begin position="136"/>
        <end position="155"/>
    </location>
</feature>
<gene>
    <name evidence="2" type="ORF">TT172_LOCUS5766</name>
</gene>
<dbReference type="Proteomes" id="UP000289323">
    <property type="component" value="Unassembled WGS sequence"/>
</dbReference>
<dbReference type="AlphaFoldDB" id="A0A446BLH5"/>
<name>A0A446BLH5_9PEZI</name>
<evidence type="ECO:0000313" key="3">
    <source>
        <dbReference type="Proteomes" id="UP000289323"/>
    </source>
</evidence>
<feature type="compositionally biased region" description="Low complexity" evidence="1">
    <location>
        <begin position="136"/>
        <end position="146"/>
    </location>
</feature>
<protein>
    <submittedName>
        <fullName evidence="2">4f96cfa2-6598-46dd-93f0-c737046e7a28</fullName>
    </submittedName>
</protein>
<proteinExistence type="predicted"/>
<accession>A0A446BLH5</accession>
<organism evidence="2 3">
    <name type="scientific">Thermothielavioides terrestris</name>
    <dbReference type="NCBI Taxonomy" id="2587410"/>
    <lineage>
        <taxon>Eukaryota</taxon>
        <taxon>Fungi</taxon>
        <taxon>Dikarya</taxon>
        <taxon>Ascomycota</taxon>
        <taxon>Pezizomycotina</taxon>
        <taxon>Sordariomycetes</taxon>
        <taxon>Sordariomycetidae</taxon>
        <taxon>Sordariales</taxon>
        <taxon>Chaetomiaceae</taxon>
        <taxon>Thermothielavioides</taxon>
    </lineage>
</organism>
<dbReference type="EMBL" id="OUUZ01000010">
    <property type="protein sequence ID" value="SPQ23347.1"/>
    <property type="molecule type" value="Genomic_DNA"/>
</dbReference>